<keyword evidence="2" id="KW-1133">Transmembrane helix</keyword>
<feature type="transmembrane region" description="Helical" evidence="2">
    <location>
        <begin position="44"/>
        <end position="68"/>
    </location>
</feature>
<reference evidence="3 4" key="1">
    <citation type="submission" date="2018-03" db="EMBL/GenBank/DDBJ databases">
        <title>Draft genome sequence of Rohu Carp (Labeo rohita).</title>
        <authorList>
            <person name="Das P."/>
            <person name="Kushwaha B."/>
            <person name="Joshi C.G."/>
            <person name="Kumar D."/>
            <person name="Nagpure N.S."/>
            <person name="Sahoo L."/>
            <person name="Das S.P."/>
            <person name="Bit A."/>
            <person name="Patnaik S."/>
            <person name="Meher P.K."/>
            <person name="Jayasankar P."/>
            <person name="Koringa P.G."/>
            <person name="Patel N.V."/>
            <person name="Hinsu A.T."/>
            <person name="Kumar R."/>
            <person name="Pandey M."/>
            <person name="Agarwal S."/>
            <person name="Srivastava S."/>
            <person name="Singh M."/>
            <person name="Iquebal M.A."/>
            <person name="Jaiswal S."/>
            <person name="Angadi U.B."/>
            <person name="Kumar N."/>
            <person name="Raza M."/>
            <person name="Shah T.M."/>
            <person name="Rai A."/>
            <person name="Jena J.K."/>
        </authorList>
    </citation>
    <scope>NUCLEOTIDE SEQUENCE [LARGE SCALE GENOMIC DNA]</scope>
    <source>
        <strain evidence="3">DASCIFA01</strain>
        <tissue evidence="3">Testis</tissue>
    </source>
</reference>
<evidence type="ECO:0000313" key="4">
    <source>
        <dbReference type="Proteomes" id="UP000290572"/>
    </source>
</evidence>
<dbReference type="Proteomes" id="UP000290572">
    <property type="component" value="Unassembled WGS sequence"/>
</dbReference>
<proteinExistence type="predicted"/>
<sequence length="248" mass="27138">MEVFATQEEAASLIIKVVSRRGRDITADRDATEKPMPQGPPGGIFGILGVVVVAGLILGVVATICMVYRRGQKPRTETDNDLGSLYRPCVLLCASATPLSWCDTRTDLPPAHKPAPPPPKKKSSDMKGGLTSDEIQVVHLDKEDEIQKIPLQPPYYDMAQSESTAFTDKPNSGNEELPNPADYVSCHHPGKQEQFVEPPPPSAYPPVTFLPQNPYTQHPTNTPMYTFQPNAAPPAPRPPFNYPKEQSV</sequence>
<evidence type="ECO:0000256" key="2">
    <source>
        <dbReference type="SAM" id="Phobius"/>
    </source>
</evidence>
<evidence type="ECO:0000313" key="3">
    <source>
        <dbReference type="EMBL" id="RXN15450.1"/>
    </source>
</evidence>
<feature type="compositionally biased region" description="Polar residues" evidence="1">
    <location>
        <begin position="210"/>
        <end position="228"/>
    </location>
</feature>
<name>A0A498M4K4_LABRO</name>
<keyword evidence="2" id="KW-0812">Transmembrane</keyword>
<feature type="region of interest" description="Disordered" evidence="1">
    <location>
        <begin position="108"/>
        <end position="129"/>
    </location>
</feature>
<organism evidence="3 4">
    <name type="scientific">Labeo rohita</name>
    <name type="common">Indian major carp</name>
    <name type="synonym">Cyprinus rohita</name>
    <dbReference type="NCBI Taxonomy" id="84645"/>
    <lineage>
        <taxon>Eukaryota</taxon>
        <taxon>Metazoa</taxon>
        <taxon>Chordata</taxon>
        <taxon>Craniata</taxon>
        <taxon>Vertebrata</taxon>
        <taxon>Euteleostomi</taxon>
        <taxon>Actinopterygii</taxon>
        <taxon>Neopterygii</taxon>
        <taxon>Teleostei</taxon>
        <taxon>Ostariophysi</taxon>
        <taxon>Cypriniformes</taxon>
        <taxon>Cyprinidae</taxon>
        <taxon>Labeoninae</taxon>
        <taxon>Labeonini</taxon>
        <taxon>Labeo</taxon>
    </lineage>
</organism>
<feature type="region of interest" description="Disordered" evidence="1">
    <location>
        <begin position="164"/>
        <end position="248"/>
    </location>
</feature>
<keyword evidence="2" id="KW-0472">Membrane</keyword>
<accession>A0A498M4K4</accession>
<dbReference type="EMBL" id="QBIY01012854">
    <property type="protein sequence ID" value="RXN15450.1"/>
    <property type="molecule type" value="Genomic_DNA"/>
</dbReference>
<evidence type="ECO:0000256" key="1">
    <source>
        <dbReference type="SAM" id="MobiDB-lite"/>
    </source>
</evidence>
<feature type="compositionally biased region" description="Polar residues" evidence="1">
    <location>
        <begin position="164"/>
        <end position="174"/>
    </location>
</feature>
<keyword evidence="4" id="KW-1185">Reference proteome</keyword>
<feature type="compositionally biased region" description="Pro residues" evidence="1">
    <location>
        <begin position="231"/>
        <end position="241"/>
    </location>
</feature>
<protein>
    <submittedName>
        <fullName evidence="3">Nectin-1 isoform X1</fullName>
    </submittedName>
</protein>
<comment type="caution">
    <text evidence="3">The sequence shown here is derived from an EMBL/GenBank/DDBJ whole genome shotgun (WGS) entry which is preliminary data.</text>
</comment>
<gene>
    <name evidence="3" type="ORF">ROHU_028109</name>
</gene>
<dbReference type="AlphaFoldDB" id="A0A498M4K4"/>